<evidence type="ECO:0000256" key="4">
    <source>
        <dbReference type="ARBA" id="ARBA00022759"/>
    </source>
</evidence>
<sequence length="738" mass="82444">MLYGQDGEISGPPKLFTAHDPIKVINVSDRDCWIEPTTPVARIAEYGNIPIVGQFVRPGLRRRIHCPQMRQEAYEQMLRDAAPPAVMVPKYKWPTKLLVRPREPERAQVTKIVEELPPQRDVEDVGLAEDVTLEAYTPSVIDSLMAVDAPPELVTLDVDIQDGGRIVGSRSCGRVPDETAYGSECNVVQDDLNTEDEDSELPSSAMPGTPLARLDAAYTRCMRVSAEELDLEPAVYIREWGELMSQLKDQLVMLPDLDDLSPECDIEAADVGEHGESTEAQEEQLKSILKRHKNIFLGDGNAAPPPARGVICDLDVGDAKPVAQRPRWVGPHLVIKVYELLKKLLEATLIEHSESPWASPIVIMINNCLWGLVRLLPEAEAHVDQDVLDYLELAPQSPSDQMGVERSMTPLVEQMTVFRRNIPAPSQMGPVLGRSSYIDDIAHGAATWDQLCGDLDALLYRLRYWSISVSLPKSEKRVIPYLSHEIGAEGIRATPKIIKGIQELPFPSTLKGVQSFLGILNYYPKFIEDCAVVAASLYELTDDQVVSTPLLRHPDRTKPFVIIPHANQWAACAVLGQMHDGLVQPVRFTGRVLSDAELKYHIAEKEVLAVMRVLHVFKNMIEGCPLIIYIRHSVLKWVINSKTAEGRLVPWGVALSQYDLEIRKVSRDEDGLAAGITPREHLDEVAEVLIPAKGRVKPPPVRRLAECETLKKRFQTVRLVHMKREFNQAADYLTSKTL</sequence>
<dbReference type="Gene3D" id="3.10.10.10">
    <property type="entry name" value="HIV Type 1 Reverse Transcriptase, subunit A, domain 1"/>
    <property type="match status" value="1"/>
</dbReference>
<keyword evidence="4" id="KW-0255">Endonuclease</keyword>
<protein>
    <submittedName>
        <fullName evidence="8">Reverse transcriptase</fullName>
    </submittedName>
</protein>
<dbReference type="InterPro" id="IPR043502">
    <property type="entry name" value="DNA/RNA_pol_sf"/>
</dbReference>
<dbReference type="PANTHER" id="PTHR37984">
    <property type="entry name" value="PROTEIN CBG26694"/>
    <property type="match status" value="1"/>
</dbReference>
<dbReference type="Pfam" id="PF17917">
    <property type="entry name" value="RT_RNaseH"/>
    <property type="match status" value="1"/>
</dbReference>
<keyword evidence="3" id="KW-0540">Nuclease</keyword>
<evidence type="ECO:0000256" key="6">
    <source>
        <dbReference type="ARBA" id="ARBA00022918"/>
    </source>
</evidence>
<keyword evidence="1" id="KW-0808">Transferase</keyword>
<feature type="non-terminal residue" evidence="8">
    <location>
        <position position="738"/>
    </location>
</feature>
<organism evidence="8 9">
    <name type="scientific">Phytophthora megakarya</name>
    <dbReference type="NCBI Taxonomy" id="4795"/>
    <lineage>
        <taxon>Eukaryota</taxon>
        <taxon>Sar</taxon>
        <taxon>Stramenopiles</taxon>
        <taxon>Oomycota</taxon>
        <taxon>Peronosporomycetes</taxon>
        <taxon>Peronosporales</taxon>
        <taxon>Peronosporaceae</taxon>
        <taxon>Phytophthora</taxon>
    </lineage>
</organism>
<dbReference type="GO" id="GO:0004519">
    <property type="term" value="F:endonuclease activity"/>
    <property type="evidence" value="ECO:0007669"/>
    <property type="project" value="UniProtKB-KW"/>
</dbReference>
<accession>A0A225V0H4</accession>
<dbReference type="EMBL" id="NBNE01009181">
    <property type="protein sequence ID" value="OWY98673.1"/>
    <property type="molecule type" value="Genomic_DNA"/>
</dbReference>
<gene>
    <name evidence="8" type="ORF">PHMEG_00030506</name>
</gene>
<evidence type="ECO:0000313" key="8">
    <source>
        <dbReference type="EMBL" id="OWY98673.1"/>
    </source>
</evidence>
<reference evidence="9" key="1">
    <citation type="submission" date="2017-03" db="EMBL/GenBank/DDBJ databases">
        <title>Phytopthora megakarya and P. palmivora, two closely related causual agents of cacao black pod achieved similar genome size and gene model numbers by different mechanisms.</title>
        <authorList>
            <person name="Ali S."/>
            <person name="Shao J."/>
            <person name="Larry D.J."/>
            <person name="Kronmiller B."/>
            <person name="Shen D."/>
            <person name="Strem M.D."/>
            <person name="Melnick R.L."/>
            <person name="Guiltinan M.J."/>
            <person name="Tyler B.M."/>
            <person name="Meinhardt L.W."/>
            <person name="Bailey B.A."/>
        </authorList>
    </citation>
    <scope>NUCLEOTIDE SEQUENCE [LARGE SCALE GENOMIC DNA]</scope>
    <source>
        <strain evidence="9">zdho120</strain>
    </source>
</reference>
<dbReference type="Proteomes" id="UP000198211">
    <property type="component" value="Unassembled WGS sequence"/>
</dbReference>
<evidence type="ECO:0000259" key="7">
    <source>
        <dbReference type="Pfam" id="PF17917"/>
    </source>
</evidence>
<dbReference type="GO" id="GO:0003964">
    <property type="term" value="F:RNA-directed DNA polymerase activity"/>
    <property type="evidence" value="ECO:0007669"/>
    <property type="project" value="UniProtKB-KW"/>
</dbReference>
<keyword evidence="9" id="KW-1185">Reference proteome</keyword>
<dbReference type="InterPro" id="IPR041373">
    <property type="entry name" value="RT_RNaseH"/>
</dbReference>
<comment type="caution">
    <text evidence="8">The sequence shown here is derived from an EMBL/GenBank/DDBJ whole genome shotgun (WGS) entry which is preliminary data.</text>
</comment>
<evidence type="ECO:0000256" key="3">
    <source>
        <dbReference type="ARBA" id="ARBA00022722"/>
    </source>
</evidence>
<keyword evidence="5" id="KW-0378">Hydrolase</keyword>
<proteinExistence type="predicted"/>
<evidence type="ECO:0000256" key="5">
    <source>
        <dbReference type="ARBA" id="ARBA00022801"/>
    </source>
</evidence>
<keyword evidence="6 8" id="KW-0695">RNA-directed DNA polymerase</keyword>
<evidence type="ECO:0000313" key="9">
    <source>
        <dbReference type="Proteomes" id="UP000198211"/>
    </source>
</evidence>
<feature type="domain" description="Reverse transcriptase RNase H-like" evidence="7">
    <location>
        <begin position="555"/>
        <end position="658"/>
    </location>
</feature>
<dbReference type="InterPro" id="IPR043128">
    <property type="entry name" value="Rev_trsase/Diguanyl_cyclase"/>
</dbReference>
<evidence type="ECO:0000256" key="2">
    <source>
        <dbReference type="ARBA" id="ARBA00022695"/>
    </source>
</evidence>
<keyword evidence="2" id="KW-0548">Nucleotidyltransferase</keyword>
<dbReference type="GO" id="GO:0016787">
    <property type="term" value="F:hydrolase activity"/>
    <property type="evidence" value="ECO:0007669"/>
    <property type="project" value="UniProtKB-KW"/>
</dbReference>
<dbReference type="AlphaFoldDB" id="A0A225V0H4"/>
<dbReference type="InterPro" id="IPR050951">
    <property type="entry name" value="Retrovirus_Pol_polyprotein"/>
</dbReference>
<dbReference type="PANTHER" id="PTHR37984:SF5">
    <property type="entry name" value="PROTEIN NYNRIN-LIKE"/>
    <property type="match status" value="1"/>
</dbReference>
<dbReference type="SUPFAM" id="SSF56672">
    <property type="entry name" value="DNA/RNA polymerases"/>
    <property type="match status" value="2"/>
</dbReference>
<evidence type="ECO:0000256" key="1">
    <source>
        <dbReference type="ARBA" id="ARBA00022679"/>
    </source>
</evidence>
<name>A0A225V0H4_9STRA</name>
<dbReference type="Gene3D" id="3.30.70.270">
    <property type="match status" value="1"/>
</dbReference>